<organism evidence="1 2">
    <name type="scientific">Ephemerocybe angulata</name>
    <dbReference type="NCBI Taxonomy" id="980116"/>
    <lineage>
        <taxon>Eukaryota</taxon>
        <taxon>Fungi</taxon>
        <taxon>Dikarya</taxon>
        <taxon>Basidiomycota</taxon>
        <taxon>Agaricomycotina</taxon>
        <taxon>Agaricomycetes</taxon>
        <taxon>Agaricomycetidae</taxon>
        <taxon>Agaricales</taxon>
        <taxon>Agaricineae</taxon>
        <taxon>Psathyrellaceae</taxon>
        <taxon>Ephemerocybe</taxon>
    </lineage>
</organism>
<dbReference type="OrthoDB" id="3245313at2759"/>
<accession>A0A8H6I4E0</accession>
<keyword evidence="2" id="KW-1185">Reference proteome</keyword>
<reference evidence="1 2" key="1">
    <citation type="submission" date="2020-07" db="EMBL/GenBank/DDBJ databases">
        <title>Comparative genomics of pyrophilous fungi reveals a link between fire events and developmental genes.</title>
        <authorList>
            <consortium name="DOE Joint Genome Institute"/>
            <person name="Steindorff A.S."/>
            <person name="Carver A."/>
            <person name="Calhoun S."/>
            <person name="Stillman K."/>
            <person name="Liu H."/>
            <person name="Lipzen A."/>
            <person name="Pangilinan J."/>
            <person name="Labutti K."/>
            <person name="Bruns T.D."/>
            <person name="Grigoriev I.V."/>
        </authorList>
    </citation>
    <scope>NUCLEOTIDE SEQUENCE [LARGE SCALE GENOMIC DNA]</scope>
    <source>
        <strain evidence="1 2">CBS 144469</strain>
    </source>
</reference>
<dbReference type="Gene3D" id="3.60.130.30">
    <property type="match status" value="1"/>
</dbReference>
<dbReference type="Proteomes" id="UP000521943">
    <property type="component" value="Unassembled WGS sequence"/>
</dbReference>
<name>A0A8H6I4E0_9AGAR</name>
<evidence type="ECO:0000313" key="1">
    <source>
        <dbReference type="EMBL" id="KAF6758698.1"/>
    </source>
</evidence>
<sequence>MAKESEFTKHRRGKFLAIPIGVSMGGGQVKPGNLVHQVYARRRIAQSILRNHAIRRVAGFQSSAFSFLAPKLFRRYATDLSALFNHHKELQWNFDNSVFPAASFNCGPRSVSIRHFDYNNLSFGLCALTSFGTFNWKEGGHLVLHGLKLVVEFPPGTTALLPSAAVEHSNIPIGEGEERMSMAQYAAGGLFRWVAYGFKSAKQLSSTAAGKTKRVAIDGNVGERWEQGLDLYSTVKSLNDDHVLGL</sequence>
<dbReference type="AlphaFoldDB" id="A0A8H6I4E0"/>
<proteinExistence type="predicted"/>
<protein>
    <submittedName>
        <fullName evidence="1">Uncharacterized protein</fullName>
    </submittedName>
</protein>
<comment type="caution">
    <text evidence="1">The sequence shown here is derived from an EMBL/GenBank/DDBJ whole genome shotgun (WGS) entry which is preliminary data.</text>
</comment>
<evidence type="ECO:0000313" key="2">
    <source>
        <dbReference type="Proteomes" id="UP000521943"/>
    </source>
</evidence>
<dbReference type="EMBL" id="JACGCI010000018">
    <property type="protein sequence ID" value="KAF6758698.1"/>
    <property type="molecule type" value="Genomic_DNA"/>
</dbReference>
<gene>
    <name evidence="1" type="ORF">DFP72DRAFT_1064804</name>
</gene>